<dbReference type="STRING" id="1524254.PHACT_10550"/>
<keyword evidence="4" id="KW-1185">Reference proteome</keyword>
<dbReference type="InterPro" id="IPR050789">
    <property type="entry name" value="Diverse_Enzym_Activities"/>
</dbReference>
<evidence type="ECO:0000256" key="1">
    <source>
        <dbReference type="SAM" id="SignalP"/>
    </source>
</evidence>
<dbReference type="OrthoDB" id="9799367at2"/>
<dbReference type="AlphaFoldDB" id="A0A1E8CMA3"/>
<feature type="signal peptide" evidence="1">
    <location>
        <begin position="1"/>
        <end position="23"/>
    </location>
</feature>
<dbReference type="InterPro" id="IPR001466">
    <property type="entry name" value="Beta-lactam-related"/>
</dbReference>
<dbReference type="SUPFAM" id="SSF56601">
    <property type="entry name" value="beta-lactamase/transpeptidase-like"/>
    <property type="match status" value="1"/>
</dbReference>
<dbReference type="Gene3D" id="3.40.710.10">
    <property type="entry name" value="DD-peptidase/beta-lactamase superfamily"/>
    <property type="match status" value="1"/>
</dbReference>
<dbReference type="Proteomes" id="UP000175669">
    <property type="component" value="Unassembled WGS sequence"/>
</dbReference>
<dbReference type="InterPro" id="IPR012338">
    <property type="entry name" value="Beta-lactam/transpept-like"/>
</dbReference>
<organism evidence="3 4">
    <name type="scientific">Pseudohongiella acticola</name>
    <dbReference type="NCBI Taxonomy" id="1524254"/>
    <lineage>
        <taxon>Bacteria</taxon>
        <taxon>Pseudomonadati</taxon>
        <taxon>Pseudomonadota</taxon>
        <taxon>Gammaproteobacteria</taxon>
        <taxon>Pseudomonadales</taxon>
        <taxon>Pseudohongiellaceae</taxon>
        <taxon>Pseudohongiella</taxon>
    </lineage>
</organism>
<evidence type="ECO:0000259" key="2">
    <source>
        <dbReference type="Pfam" id="PF00144"/>
    </source>
</evidence>
<gene>
    <name evidence="3" type="ORF">PHACT_10550</name>
</gene>
<reference evidence="4" key="1">
    <citation type="submission" date="2016-07" db="EMBL/GenBank/DDBJ databases">
        <authorList>
            <person name="Florea S."/>
            <person name="Webb J.S."/>
            <person name="Jaromczyk J."/>
            <person name="Schardl C.L."/>
        </authorList>
    </citation>
    <scope>NUCLEOTIDE SEQUENCE [LARGE SCALE GENOMIC DNA]</scope>
    <source>
        <strain evidence="4">KCTC 42131</strain>
    </source>
</reference>
<dbReference type="EMBL" id="MASR01000001">
    <property type="protein sequence ID" value="OFE13523.1"/>
    <property type="molecule type" value="Genomic_DNA"/>
</dbReference>
<evidence type="ECO:0000313" key="3">
    <source>
        <dbReference type="EMBL" id="OFE13523.1"/>
    </source>
</evidence>
<dbReference type="Pfam" id="PF00144">
    <property type="entry name" value="Beta-lactamase"/>
    <property type="match status" value="1"/>
</dbReference>
<sequence>MKQIIQTTAAAALLLAGSITAMADDSSINMIDASEFGIDSSEIASIQSQMQAAVDGNHIAGALLLVGNNRGVGLLETAGTQGPDDATPVDAQTIFRIYSMTKPVVSVAAMSMVEDGLLSIDDPVGKYIPAFSSLEIIDQETGATRPAQNEMTVAHLLTHKSGLVQSIFAMGTTLGGMYEANVPSDGSATAREVADSLGELPLLFEPGTAWHYGHSTDVLGAVLEVAAGQTLDVILNERIFEPLGMDETTFYVPAEKASRIAEPVHGAMGDNTVVRPMLSGGGGLNSTTEDYVRFAQMLLNNGEYNGARILEEETLALMQEERITDDVSREYFFYGDRGGWSLGFHLQPVDAANPDGASNFGWRGIGGTLFVVDPVNEFFMIYMEQKRGGPRGAPFDNNVAQRVVYEAID</sequence>
<feature type="domain" description="Beta-lactamase-related" evidence="2">
    <location>
        <begin position="50"/>
        <end position="398"/>
    </location>
</feature>
<name>A0A1E8CMA3_9GAMM</name>
<feature type="chain" id="PRO_5009212194" description="Beta-lactamase-related domain-containing protein" evidence="1">
    <location>
        <begin position="24"/>
        <end position="409"/>
    </location>
</feature>
<evidence type="ECO:0000313" key="4">
    <source>
        <dbReference type="Proteomes" id="UP000175669"/>
    </source>
</evidence>
<dbReference type="PANTHER" id="PTHR43283:SF3">
    <property type="entry name" value="BETA-LACTAMASE FAMILY PROTEIN (AFU_ORTHOLOGUE AFUA_5G07500)"/>
    <property type="match status" value="1"/>
</dbReference>
<protein>
    <recommendedName>
        <fullName evidence="2">Beta-lactamase-related domain-containing protein</fullName>
    </recommendedName>
</protein>
<dbReference type="RefSeq" id="WP_070117740.1">
    <property type="nucleotide sequence ID" value="NZ_CAXATG010000003.1"/>
</dbReference>
<comment type="caution">
    <text evidence="3">The sequence shown here is derived from an EMBL/GenBank/DDBJ whole genome shotgun (WGS) entry which is preliminary data.</text>
</comment>
<accession>A0A1E8CMA3</accession>
<proteinExistence type="predicted"/>
<keyword evidence="1" id="KW-0732">Signal</keyword>
<dbReference type="PANTHER" id="PTHR43283">
    <property type="entry name" value="BETA-LACTAMASE-RELATED"/>
    <property type="match status" value="1"/>
</dbReference>